<dbReference type="PANTHER" id="PTHR24280:SF4">
    <property type="entry name" value="CYTOCHROME P450 20A1"/>
    <property type="match status" value="1"/>
</dbReference>
<keyword evidence="3" id="KW-1185">Reference proteome</keyword>
<evidence type="ECO:0000313" key="2">
    <source>
        <dbReference type="EMBL" id="PIK62212.1"/>
    </source>
</evidence>
<sequence>MWIVLLMCRNGNYADIATAGSLHELLVKLHKKHGPIVSFWFGPKFTVSVADPEMFKVLKAVSDRPPELFRVYEPVFGPESIQFANGFEGHRRRKLTDPSWSHDMLRHFCENFNELGEEMSTKLSSLPKMEHIPLSQYTLALTIKGLSQTSFGNYFKDEEHCHNMKHNYEICWKEMEARLSGAQMTEGSERQKRYDEALENTRDMVKDIVQKRKEIPPKPHERAFIDLLMENEDIYHESKLLADATTFMIGGFHTSGYLLCWTIYYLTLNQEVQEKVYQEVLRVVGSKESIGPEDIPQFQYMKQVMNESLRLSILAPWAAKVQEVDISLGGHSIPKGTPVITALGVMSQDEKIWPNPKKFDPDRFSPENVKGRHQFAFQPFGYRVVYVLDIDLPITS</sequence>
<dbReference type="GO" id="GO:0020037">
    <property type="term" value="F:heme binding"/>
    <property type="evidence" value="ECO:0007669"/>
    <property type="project" value="InterPro"/>
</dbReference>
<dbReference type="InterPro" id="IPR036396">
    <property type="entry name" value="Cyt_P450_sf"/>
</dbReference>
<gene>
    <name evidence="2" type="ORF">BSL78_00820</name>
</gene>
<dbReference type="InterPro" id="IPR002401">
    <property type="entry name" value="Cyt_P450_E_grp-I"/>
</dbReference>
<accession>A0A2G8LPR5</accession>
<evidence type="ECO:0008006" key="4">
    <source>
        <dbReference type="Google" id="ProtNLM"/>
    </source>
</evidence>
<organism evidence="2 3">
    <name type="scientific">Stichopus japonicus</name>
    <name type="common">Sea cucumber</name>
    <dbReference type="NCBI Taxonomy" id="307972"/>
    <lineage>
        <taxon>Eukaryota</taxon>
        <taxon>Metazoa</taxon>
        <taxon>Echinodermata</taxon>
        <taxon>Eleutherozoa</taxon>
        <taxon>Echinozoa</taxon>
        <taxon>Holothuroidea</taxon>
        <taxon>Aspidochirotacea</taxon>
        <taxon>Aspidochirotida</taxon>
        <taxon>Stichopodidae</taxon>
        <taxon>Apostichopus</taxon>
    </lineage>
</organism>
<dbReference type="PANTHER" id="PTHR24280">
    <property type="entry name" value="CYTOCHROME P450 20A1"/>
    <property type="match status" value="1"/>
</dbReference>
<evidence type="ECO:0000313" key="3">
    <source>
        <dbReference type="Proteomes" id="UP000230750"/>
    </source>
</evidence>
<dbReference type="Gene3D" id="1.10.630.10">
    <property type="entry name" value="Cytochrome P450"/>
    <property type="match status" value="1"/>
</dbReference>
<dbReference type="GO" id="GO:0016020">
    <property type="term" value="C:membrane"/>
    <property type="evidence" value="ECO:0007669"/>
    <property type="project" value="TreeGrafter"/>
</dbReference>
<dbReference type="GO" id="GO:0016705">
    <property type="term" value="F:oxidoreductase activity, acting on paired donors, with incorporation or reduction of molecular oxygen"/>
    <property type="evidence" value="ECO:0007669"/>
    <property type="project" value="InterPro"/>
</dbReference>
<reference evidence="2 3" key="1">
    <citation type="journal article" date="2017" name="PLoS Biol.">
        <title>The sea cucumber genome provides insights into morphological evolution and visceral regeneration.</title>
        <authorList>
            <person name="Zhang X."/>
            <person name="Sun L."/>
            <person name="Yuan J."/>
            <person name="Sun Y."/>
            <person name="Gao Y."/>
            <person name="Zhang L."/>
            <person name="Li S."/>
            <person name="Dai H."/>
            <person name="Hamel J.F."/>
            <person name="Liu C."/>
            <person name="Yu Y."/>
            <person name="Liu S."/>
            <person name="Lin W."/>
            <person name="Guo K."/>
            <person name="Jin S."/>
            <person name="Xu P."/>
            <person name="Storey K.B."/>
            <person name="Huan P."/>
            <person name="Zhang T."/>
            <person name="Zhou Y."/>
            <person name="Zhang J."/>
            <person name="Lin C."/>
            <person name="Li X."/>
            <person name="Xing L."/>
            <person name="Huo D."/>
            <person name="Sun M."/>
            <person name="Wang L."/>
            <person name="Mercier A."/>
            <person name="Li F."/>
            <person name="Yang H."/>
            <person name="Xiang J."/>
        </authorList>
    </citation>
    <scope>NUCLEOTIDE SEQUENCE [LARGE SCALE GENOMIC DNA]</scope>
    <source>
        <strain evidence="2">Shaxun</strain>
        <tissue evidence="2">Muscle</tissue>
    </source>
</reference>
<dbReference type="Proteomes" id="UP000230750">
    <property type="component" value="Unassembled WGS sequence"/>
</dbReference>
<dbReference type="GO" id="GO:0004497">
    <property type="term" value="F:monooxygenase activity"/>
    <property type="evidence" value="ECO:0007669"/>
    <property type="project" value="InterPro"/>
</dbReference>
<dbReference type="Pfam" id="PF00067">
    <property type="entry name" value="p450"/>
    <property type="match status" value="1"/>
</dbReference>
<protein>
    <recommendedName>
        <fullName evidence="4">Cytochrome P450 20A1</fullName>
    </recommendedName>
</protein>
<evidence type="ECO:0000256" key="1">
    <source>
        <dbReference type="ARBA" id="ARBA00010617"/>
    </source>
</evidence>
<dbReference type="PRINTS" id="PR00463">
    <property type="entry name" value="EP450I"/>
</dbReference>
<proteinExistence type="inferred from homology"/>
<name>A0A2G8LPR5_STIJA</name>
<dbReference type="SUPFAM" id="SSF48264">
    <property type="entry name" value="Cytochrome P450"/>
    <property type="match status" value="1"/>
</dbReference>
<comment type="caution">
    <text evidence="2">The sequence shown here is derived from an EMBL/GenBank/DDBJ whole genome shotgun (WGS) entry which is preliminary data.</text>
</comment>
<dbReference type="GO" id="GO:0005506">
    <property type="term" value="F:iron ion binding"/>
    <property type="evidence" value="ECO:0007669"/>
    <property type="project" value="InterPro"/>
</dbReference>
<dbReference type="STRING" id="307972.A0A2G8LPR5"/>
<comment type="similarity">
    <text evidence="1">Belongs to the cytochrome P450 family.</text>
</comment>
<dbReference type="OrthoDB" id="1470350at2759"/>
<dbReference type="EMBL" id="MRZV01000016">
    <property type="protein sequence ID" value="PIK62212.1"/>
    <property type="molecule type" value="Genomic_DNA"/>
</dbReference>
<dbReference type="AlphaFoldDB" id="A0A2G8LPR5"/>
<dbReference type="InterPro" id="IPR001128">
    <property type="entry name" value="Cyt_P450"/>
</dbReference>
<dbReference type="InterPro" id="IPR052666">
    <property type="entry name" value="CYP450_20A1-like"/>
</dbReference>